<accession>A0A915DQ09</accession>
<proteinExistence type="predicted"/>
<evidence type="ECO:0000313" key="1">
    <source>
        <dbReference type="Proteomes" id="UP000887574"/>
    </source>
</evidence>
<organism evidence="1 2">
    <name type="scientific">Ditylenchus dipsaci</name>
    <dbReference type="NCBI Taxonomy" id="166011"/>
    <lineage>
        <taxon>Eukaryota</taxon>
        <taxon>Metazoa</taxon>
        <taxon>Ecdysozoa</taxon>
        <taxon>Nematoda</taxon>
        <taxon>Chromadorea</taxon>
        <taxon>Rhabditida</taxon>
        <taxon>Tylenchina</taxon>
        <taxon>Tylenchomorpha</taxon>
        <taxon>Sphaerularioidea</taxon>
        <taxon>Anguinidae</taxon>
        <taxon>Anguininae</taxon>
        <taxon>Ditylenchus</taxon>
    </lineage>
</organism>
<dbReference type="InterPro" id="IPR036047">
    <property type="entry name" value="F-box-like_dom_sf"/>
</dbReference>
<dbReference type="AlphaFoldDB" id="A0A915DQ09"/>
<sequence>MSSSISMQEIRAVQQKQQSTPIIGVASHLPTNDDEDKSLGSMNCRRRSLHIYIFDMLDTRSKMRVEAVCGRWKRIMVHYSWKTTTRFVASDILPHSNQKFLEEFKQAQLWMKKVGNLRMVRLLKKCAAHLQEVDLSGLASYTFFEHCWRIVLSRIPAGQLEYLDLSNIPMYYWDLMQVVERFADLKTVKLRNISSFVSS</sequence>
<keyword evidence="1" id="KW-1185">Reference proteome</keyword>
<protein>
    <submittedName>
        <fullName evidence="2">F-box domain-containing protein</fullName>
    </submittedName>
</protein>
<dbReference type="Gene3D" id="3.80.10.10">
    <property type="entry name" value="Ribonuclease Inhibitor"/>
    <property type="match status" value="1"/>
</dbReference>
<dbReference type="SUPFAM" id="SSF81383">
    <property type="entry name" value="F-box domain"/>
    <property type="match status" value="1"/>
</dbReference>
<name>A0A915DQ09_9BILA</name>
<dbReference type="InterPro" id="IPR032675">
    <property type="entry name" value="LRR_dom_sf"/>
</dbReference>
<reference evidence="2" key="1">
    <citation type="submission" date="2022-11" db="UniProtKB">
        <authorList>
            <consortium name="WormBaseParasite"/>
        </authorList>
    </citation>
    <scope>IDENTIFICATION</scope>
</reference>
<dbReference type="Proteomes" id="UP000887574">
    <property type="component" value="Unplaced"/>
</dbReference>
<dbReference type="WBParaSite" id="jg22313">
    <property type="protein sequence ID" value="jg22313"/>
    <property type="gene ID" value="jg22313"/>
</dbReference>
<evidence type="ECO:0000313" key="2">
    <source>
        <dbReference type="WBParaSite" id="jg22313"/>
    </source>
</evidence>